<dbReference type="Pfam" id="PF13280">
    <property type="entry name" value="WYL"/>
    <property type="match status" value="1"/>
</dbReference>
<feature type="domain" description="HTH deoR-type" evidence="3">
    <location>
        <begin position="6"/>
        <end position="61"/>
    </location>
</feature>
<dbReference type="Proteomes" id="UP000215214">
    <property type="component" value="Chromosome TJEJU"/>
</dbReference>
<keyword evidence="2" id="KW-0804">Transcription</keyword>
<dbReference type="InterPro" id="IPR001034">
    <property type="entry name" value="DeoR_HTH"/>
</dbReference>
<evidence type="ECO:0000313" key="4">
    <source>
        <dbReference type="EMBL" id="SNR16886.1"/>
    </source>
</evidence>
<evidence type="ECO:0000256" key="1">
    <source>
        <dbReference type="ARBA" id="ARBA00023015"/>
    </source>
</evidence>
<dbReference type="InterPro" id="IPR036390">
    <property type="entry name" value="WH_DNA-bd_sf"/>
</dbReference>
<reference evidence="4 5" key="1">
    <citation type="submission" date="2017-07" db="EMBL/GenBank/DDBJ databases">
        <authorList>
            <person name="Sun Z.S."/>
            <person name="Albrecht U."/>
            <person name="Echele G."/>
            <person name="Lee C.C."/>
        </authorList>
    </citation>
    <scope>NUCLEOTIDE SEQUENCE [LARGE SCALE GENOMIC DNA]</scope>
    <source>
        <strain evidence="5">type strain: KCTC 22618</strain>
    </source>
</reference>
<dbReference type="Pfam" id="PF08279">
    <property type="entry name" value="HTH_11"/>
    <property type="match status" value="1"/>
</dbReference>
<evidence type="ECO:0000259" key="3">
    <source>
        <dbReference type="PROSITE" id="PS51000"/>
    </source>
</evidence>
<dbReference type="PROSITE" id="PS51000">
    <property type="entry name" value="HTH_DEOR_2"/>
    <property type="match status" value="1"/>
</dbReference>
<accession>A0A238UCY9</accession>
<dbReference type="EMBL" id="LT899436">
    <property type="protein sequence ID" value="SNR16886.1"/>
    <property type="molecule type" value="Genomic_DNA"/>
</dbReference>
<dbReference type="PANTHER" id="PTHR34580">
    <property type="match status" value="1"/>
</dbReference>
<dbReference type="PROSITE" id="PS52050">
    <property type="entry name" value="WYL"/>
    <property type="match status" value="1"/>
</dbReference>
<dbReference type="InterPro" id="IPR036388">
    <property type="entry name" value="WH-like_DNA-bd_sf"/>
</dbReference>
<keyword evidence="1" id="KW-0805">Transcription regulation</keyword>
<dbReference type="InterPro" id="IPR013196">
    <property type="entry name" value="HTH_11"/>
</dbReference>
<dbReference type="PANTHER" id="PTHR34580:SF1">
    <property type="entry name" value="PROTEIN PAFC"/>
    <property type="match status" value="1"/>
</dbReference>
<dbReference type="InterPro" id="IPR026881">
    <property type="entry name" value="WYL_dom"/>
</dbReference>
<dbReference type="Gene3D" id="1.10.10.10">
    <property type="entry name" value="Winged helix-like DNA-binding domain superfamily/Winged helix DNA-binding domain"/>
    <property type="match status" value="1"/>
</dbReference>
<protein>
    <submittedName>
        <fullName evidence="4">DeoR family transcriptional regulator</fullName>
    </submittedName>
</protein>
<evidence type="ECO:0000256" key="2">
    <source>
        <dbReference type="ARBA" id="ARBA00023163"/>
    </source>
</evidence>
<keyword evidence="5" id="KW-1185">Reference proteome</keyword>
<evidence type="ECO:0000313" key="5">
    <source>
        <dbReference type="Proteomes" id="UP000215214"/>
    </source>
</evidence>
<dbReference type="GO" id="GO:0003700">
    <property type="term" value="F:DNA-binding transcription factor activity"/>
    <property type="evidence" value="ECO:0007669"/>
    <property type="project" value="InterPro"/>
</dbReference>
<dbReference type="AlphaFoldDB" id="A0A238UCY9"/>
<proteinExistence type="predicted"/>
<gene>
    <name evidence="4" type="ORF">TJEJU_3235</name>
</gene>
<dbReference type="SUPFAM" id="SSF46785">
    <property type="entry name" value="Winged helix' DNA-binding domain"/>
    <property type="match status" value="1"/>
</dbReference>
<organism evidence="4 5">
    <name type="scientific">Tenacibaculum jejuense</name>
    <dbReference type="NCBI Taxonomy" id="584609"/>
    <lineage>
        <taxon>Bacteria</taxon>
        <taxon>Pseudomonadati</taxon>
        <taxon>Bacteroidota</taxon>
        <taxon>Flavobacteriia</taxon>
        <taxon>Flavobacteriales</taxon>
        <taxon>Flavobacteriaceae</taxon>
        <taxon>Tenacibaculum</taxon>
    </lineage>
</organism>
<sequence length="240" mass="28038">MNNKPRISRLTAIITQLQSKKIVTATYLAEKFGVSVRTIYRDIRTIEDSGIPVYTEEGKGYSLLEGYYLPPVMFTEEEANALITAAYLIGKNKDQSLVENYENAITKIKSVFRKQQQQKSELLEQRIEFRYNPEKATTSKNLITLQTAITDFKLIKIKYNSLENNLTKRIIEPFALYSTNENWLLIAFCRLRNDFRVFRIDLIDQIENLDSNFTPHEMTLKEYFDICRAKYYPTPDTPLT</sequence>
<dbReference type="KEGG" id="tje:TJEJU_3235"/>
<name>A0A238UCY9_9FLAO</name>
<dbReference type="InterPro" id="IPR051534">
    <property type="entry name" value="CBASS_pafABC_assoc_protein"/>
</dbReference>